<dbReference type="HOGENOM" id="CLU_1650831_0_0_3"/>
<feature type="chain" id="PRO_5003937804" evidence="2">
    <location>
        <begin position="23"/>
        <end position="182"/>
    </location>
</feature>
<keyword evidence="2" id="KW-0732">Signal</keyword>
<gene>
    <name evidence="3" type="ORF">Cri9333_4502</name>
</gene>
<dbReference type="eggNOG" id="COG0457">
    <property type="taxonomic scope" value="Bacteria"/>
</dbReference>
<dbReference type="Proteomes" id="UP000010472">
    <property type="component" value="Chromosome"/>
</dbReference>
<sequence>MKLTYLAKYLPLFIAVAILAPAQNTKAQTRVLKIVQPPQTQTVVPTPATTKEGIPTYGSEYAYDRYMRLGYAATQRKDNQAALSYFKLALQERPSDRYATIAYWNMVDLVKGKKSPSAKKVAETKYQRYMRIGYDATNKKKYQTALINFKRALKERPGDFYASQALRNVQTYTNTGQKVARK</sequence>
<dbReference type="RefSeq" id="WP_015205374.1">
    <property type="nucleotide sequence ID" value="NC_019753.1"/>
</dbReference>
<feature type="repeat" description="TPR" evidence="1">
    <location>
        <begin position="63"/>
        <end position="96"/>
    </location>
</feature>
<evidence type="ECO:0000256" key="1">
    <source>
        <dbReference type="PROSITE-ProRule" id="PRU00339"/>
    </source>
</evidence>
<dbReference type="AlphaFoldDB" id="K9W4J9"/>
<keyword evidence="4" id="KW-1185">Reference proteome</keyword>
<protein>
    <submittedName>
        <fullName evidence="3">Tetratricopeptide TPR_1 repeat-containing protein</fullName>
    </submittedName>
</protein>
<dbReference type="SMART" id="SM00028">
    <property type="entry name" value="TPR"/>
    <property type="match status" value="2"/>
</dbReference>
<dbReference type="InterPro" id="IPR011990">
    <property type="entry name" value="TPR-like_helical_dom_sf"/>
</dbReference>
<feature type="signal peptide" evidence="2">
    <location>
        <begin position="1"/>
        <end position="22"/>
    </location>
</feature>
<dbReference type="EMBL" id="CP003620">
    <property type="protein sequence ID" value="AFZ15283.1"/>
    <property type="molecule type" value="Genomic_DNA"/>
</dbReference>
<dbReference type="KEGG" id="cep:Cri9333_4502"/>
<evidence type="ECO:0000313" key="4">
    <source>
        <dbReference type="Proteomes" id="UP000010472"/>
    </source>
</evidence>
<proteinExistence type="predicted"/>
<dbReference type="STRING" id="1173022.Cri9333_4502"/>
<evidence type="ECO:0000256" key="2">
    <source>
        <dbReference type="SAM" id="SignalP"/>
    </source>
</evidence>
<dbReference type="PROSITE" id="PS50005">
    <property type="entry name" value="TPR"/>
    <property type="match status" value="2"/>
</dbReference>
<dbReference type="Gene3D" id="1.25.40.10">
    <property type="entry name" value="Tetratricopeptide repeat domain"/>
    <property type="match status" value="1"/>
</dbReference>
<dbReference type="OrthoDB" id="561399at2"/>
<evidence type="ECO:0000313" key="3">
    <source>
        <dbReference type="EMBL" id="AFZ15283.1"/>
    </source>
</evidence>
<dbReference type="SUPFAM" id="SSF48452">
    <property type="entry name" value="TPR-like"/>
    <property type="match status" value="1"/>
</dbReference>
<keyword evidence="1" id="KW-0802">TPR repeat</keyword>
<reference evidence="3 4" key="1">
    <citation type="submission" date="2012-06" db="EMBL/GenBank/DDBJ databases">
        <title>Finished chromosome of genome of Crinalium epipsammum PCC 9333.</title>
        <authorList>
            <consortium name="US DOE Joint Genome Institute"/>
            <person name="Gugger M."/>
            <person name="Coursin T."/>
            <person name="Rippka R."/>
            <person name="Tandeau De Marsac N."/>
            <person name="Huntemann M."/>
            <person name="Wei C.-L."/>
            <person name="Han J."/>
            <person name="Detter J.C."/>
            <person name="Han C."/>
            <person name="Tapia R."/>
            <person name="Davenport K."/>
            <person name="Daligault H."/>
            <person name="Erkkila T."/>
            <person name="Gu W."/>
            <person name="Munk A.C.C."/>
            <person name="Teshima H."/>
            <person name="Xu Y."/>
            <person name="Chain P."/>
            <person name="Chen A."/>
            <person name="Krypides N."/>
            <person name="Mavromatis K."/>
            <person name="Markowitz V."/>
            <person name="Szeto E."/>
            <person name="Ivanova N."/>
            <person name="Mikhailova N."/>
            <person name="Ovchinnikova G."/>
            <person name="Pagani I."/>
            <person name="Pati A."/>
            <person name="Goodwin L."/>
            <person name="Peters L."/>
            <person name="Pitluck S."/>
            <person name="Woyke T."/>
            <person name="Kerfeld C."/>
        </authorList>
    </citation>
    <scope>NUCLEOTIDE SEQUENCE [LARGE SCALE GENOMIC DNA]</scope>
    <source>
        <strain evidence="3 4">PCC 9333</strain>
    </source>
</reference>
<feature type="repeat" description="TPR" evidence="1">
    <location>
        <begin position="126"/>
        <end position="159"/>
    </location>
</feature>
<name>K9W4J9_9CYAN</name>
<dbReference type="PATRIC" id="fig|1173022.3.peg.4864"/>
<accession>K9W4J9</accession>
<dbReference type="InterPro" id="IPR019734">
    <property type="entry name" value="TPR_rpt"/>
</dbReference>
<organism evidence="3 4">
    <name type="scientific">Crinalium epipsammum PCC 9333</name>
    <dbReference type="NCBI Taxonomy" id="1173022"/>
    <lineage>
        <taxon>Bacteria</taxon>
        <taxon>Bacillati</taxon>
        <taxon>Cyanobacteriota</taxon>
        <taxon>Cyanophyceae</taxon>
        <taxon>Gomontiellales</taxon>
        <taxon>Gomontiellaceae</taxon>
        <taxon>Crinalium</taxon>
    </lineage>
</organism>